<organism evidence="12 13">
    <name type="scientific">Thelephora terrestris</name>
    <dbReference type="NCBI Taxonomy" id="56493"/>
    <lineage>
        <taxon>Eukaryota</taxon>
        <taxon>Fungi</taxon>
        <taxon>Dikarya</taxon>
        <taxon>Basidiomycota</taxon>
        <taxon>Agaricomycotina</taxon>
        <taxon>Agaricomycetes</taxon>
        <taxon>Thelephorales</taxon>
        <taxon>Thelephoraceae</taxon>
        <taxon>Thelephora</taxon>
    </lineage>
</organism>
<reference evidence="12" key="1">
    <citation type="journal article" date="2020" name="Nat. Commun.">
        <title>Large-scale genome sequencing of mycorrhizal fungi provides insights into the early evolution of symbiotic traits.</title>
        <authorList>
            <person name="Miyauchi S."/>
            <person name="Kiss E."/>
            <person name="Kuo A."/>
            <person name="Drula E."/>
            <person name="Kohler A."/>
            <person name="Sanchez-Garcia M."/>
            <person name="Morin E."/>
            <person name="Andreopoulos B."/>
            <person name="Barry K.W."/>
            <person name="Bonito G."/>
            <person name="Buee M."/>
            <person name="Carver A."/>
            <person name="Chen C."/>
            <person name="Cichocki N."/>
            <person name="Clum A."/>
            <person name="Culley D."/>
            <person name="Crous P.W."/>
            <person name="Fauchery L."/>
            <person name="Girlanda M."/>
            <person name="Hayes R.D."/>
            <person name="Keri Z."/>
            <person name="LaButti K."/>
            <person name="Lipzen A."/>
            <person name="Lombard V."/>
            <person name="Magnuson J."/>
            <person name="Maillard F."/>
            <person name="Murat C."/>
            <person name="Nolan M."/>
            <person name="Ohm R.A."/>
            <person name="Pangilinan J."/>
            <person name="Pereira M.F."/>
            <person name="Perotto S."/>
            <person name="Peter M."/>
            <person name="Pfister S."/>
            <person name="Riley R."/>
            <person name="Sitrit Y."/>
            <person name="Stielow J.B."/>
            <person name="Szollosi G."/>
            <person name="Zifcakova L."/>
            <person name="Stursova M."/>
            <person name="Spatafora J.W."/>
            <person name="Tedersoo L."/>
            <person name="Vaario L.M."/>
            <person name="Yamada A."/>
            <person name="Yan M."/>
            <person name="Wang P."/>
            <person name="Xu J."/>
            <person name="Bruns T."/>
            <person name="Baldrian P."/>
            <person name="Vilgalys R."/>
            <person name="Dunand C."/>
            <person name="Henrissat B."/>
            <person name="Grigoriev I.V."/>
            <person name="Hibbett D."/>
            <person name="Nagy L.G."/>
            <person name="Martin F.M."/>
        </authorList>
    </citation>
    <scope>NUCLEOTIDE SEQUENCE</scope>
    <source>
        <strain evidence="12">UH-Tt-Lm1</strain>
    </source>
</reference>
<dbReference type="InterPro" id="IPR004859">
    <property type="entry name" value="Xrn1_N"/>
</dbReference>
<feature type="domain" description="Xrn1 N-terminal" evidence="7">
    <location>
        <begin position="45"/>
        <end position="271"/>
    </location>
</feature>
<dbReference type="GO" id="GO:0005737">
    <property type="term" value="C:cytoplasm"/>
    <property type="evidence" value="ECO:0007669"/>
    <property type="project" value="UniProtKB-SubCell"/>
</dbReference>
<dbReference type="InterPro" id="IPR016494">
    <property type="entry name" value="5_3_exoribonuclease_1"/>
</dbReference>
<dbReference type="InterPro" id="IPR040992">
    <property type="entry name" value="XRN1_D1"/>
</dbReference>
<dbReference type="GO" id="GO:0016075">
    <property type="term" value="P:rRNA catabolic process"/>
    <property type="evidence" value="ECO:0007669"/>
    <property type="project" value="TreeGrafter"/>
</dbReference>
<dbReference type="Pfam" id="PF18332">
    <property type="entry name" value="XRN1_D1"/>
    <property type="match status" value="1"/>
</dbReference>
<dbReference type="PANTHER" id="PTHR12341">
    <property type="entry name" value="5'-&gt;3' EXORIBONUCLEASE"/>
    <property type="match status" value="1"/>
</dbReference>
<feature type="compositionally biased region" description="Basic and acidic residues" evidence="6">
    <location>
        <begin position="148"/>
        <end position="164"/>
    </location>
</feature>
<dbReference type="GO" id="GO:0003723">
    <property type="term" value="F:RNA binding"/>
    <property type="evidence" value="ECO:0007669"/>
    <property type="project" value="UniProtKB-KW"/>
</dbReference>
<dbReference type="InterPro" id="IPR047007">
    <property type="entry name" value="XRN1_D1_sf"/>
</dbReference>
<keyword evidence="5" id="KW-0963">Cytoplasm</keyword>
<keyword evidence="5" id="KW-0694">RNA-binding</keyword>
<dbReference type="GO" id="GO:0000184">
    <property type="term" value="P:nuclear-transcribed mRNA catabolic process, nonsense-mediated decay"/>
    <property type="evidence" value="ECO:0007669"/>
    <property type="project" value="UniProtKB-KW"/>
</dbReference>
<evidence type="ECO:0000259" key="10">
    <source>
        <dbReference type="Pfam" id="PF18332"/>
    </source>
</evidence>
<protein>
    <recommendedName>
        <fullName evidence="5">5'-3' exoribonuclease 1</fullName>
        <ecNumber evidence="5">3.1.13.-</ecNumber>
    </recommendedName>
</protein>
<sequence>MVPRTAPICACVPATLFGIYLGLHNHGYVLVALWAPLADTAFPRIGIPKFFRYISERYPLTSQLIEENKIPEFDNLYVDFNGIIHQCSHPDDGDVYSRLSEEQIFASIFSYVDHLFGKIKPKKLFFIAVDGVAPRAKMNQQRSRRFRAAKEARGARERAGRKGAKLPEGKVFDSNCITPGTVFMAGLSEQLKYFVNKKISEDSHWRECQVILSGQEVPGEGEHKIMEYIRKSRAQPNHNPNIRHCLYGLDADLIMLGLLSHDPHFCLLREEVKFGPTRKKHNTRPESTNFHLLHLTLMREYLDLEFSEIKTLLPFNYSLERIIDDFVLLAVFIGNDFLPHLPDVHIRGDGLERLFEIYKQVLPLLDGYLNESGTINTARLQLLLDRMWKWDRESFHYQYEYDMNWIKEKQSGYSQPFQNGDSTIVMTRSQNEIFSQVKALVLERRSIPSTEQREVKLSFPNTFGAGERAFITKLADDLHLELSWDEYDEEDQNLAVLLFPGAFEPPSDEKVSESGSQGGVDTTAAVDCALRKYDEAKILMETPDDSFDSREGDKLKKKMDDWKRAYYAKKLRISYDDSDEMQQLVFCYIEGLQWVMNYYYSGVCSWGWFYRYHYAPRMSEVDKMEFRFELGEPFRPFEQLMGVLPEASKELVPLPYRPLMDDVSPIIDFYPREFELDMNGKKQEWEAVVKIPFIDENRLLQAMKPKEQKLTEEERRRNSFGTALSFSFRPEPPTEYPSSLPGTFPTLHRCLCSMEPYDLPSLDGLQLVQGLCDGVLLGAQSLAGFPTLKTVQCHAKIENHGVNIHGSESRNKSVVVYVENPYKNQETQKVATEMIGQRVFIGWPCLQEGMVTAVSDSSFKYRKTHGASEKVVSSPHPPQEVGLWKSKLERIEMFYSKRCGVVTGAIDVLVHVLPFKGMKSLESGAFVKEYETPDRETEQAVQMTITNVASEDPRYVERASLPLSEEFPIGKNVFFLGRQAYGAFAQVSGATETSLSVTLTCFAQGEDENERFKALVRSQPSERYYPFFAVAKIVGLSQKVVSRLTSRVMAIDGDHVGKINLGLSVKFEAKAQKVIGYSRKVSQHWEFSEKTVDLIKEYKENFPEVVKHLEKYGNDFLQLSEVFPGPGSDDRIKQLKAWLGAKGVRDFEAVPLNCDSVGKETVRRMEQLADQLSKGRAQGSKARIDGIPRQAVLKPEHAVYRLQDQRFAIGDRVVMAKDSGLVPLSIKGVIVGINAKALDVVWDISFMSGSTLVDKCSQRRGATVEFHACLNLSNPQVVTSNSSELQQLHLGGDLQRGTVQRPPPPSGGTRGPGLRGGPNQGGSVRGRGRFTGSIPPTRGGGPRGRGRGQSNLWAT</sequence>
<proteinExistence type="inferred from homology"/>
<dbReference type="InterPro" id="IPR027073">
    <property type="entry name" value="5_3_exoribonuclease"/>
</dbReference>
<dbReference type="CDD" id="cd18673">
    <property type="entry name" value="PIN_XRN1-2-like"/>
    <property type="match status" value="1"/>
</dbReference>
<dbReference type="OrthoDB" id="372487at2759"/>
<gene>
    <name evidence="12" type="ORF">BJ322DRAFT_1101190</name>
</gene>
<evidence type="ECO:0000313" key="12">
    <source>
        <dbReference type="EMBL" id="KAF9781094.1"/>
    </source>
</evidence>
<dbReference type="Gene3D" id="3.40.50.12390">
    <property type="match status" value="2"/>
</dbReference>
<dbReference type="Pfam" id="PF18334">
    <property type="entry name" value="XRN1_D2_D3"/>
    <property type="match status" value="1"/>
</dbReference>
<feature type="region of interest" description="Disordered" evidence="6">
    <location>
        <begin position="140"/>
        <end position="164"/>
    </location>
</feature>
<evidence type="ECO:0000256" key="6">
    <source>
        <dbReference type="SAM" id="MobiDB-lite"/>
    </source>
</evidence>
<accession>A0A9P6H7S1</accession>
<dbReference type="Gene3D" id="2.170.260.40">
    <property type="match status" value="1"/>
</dbReference>
<feature type="domain" description="Exoribonuclease Xrn1 D2/D3" evidence="11">
    <location>
        <begin position="962"/>
        <end position="1181"/>
    </location>
</feature>
<evidence type="ECO:0000256" key="4">
    <source>
        <dbReference type="ARBA" id="ARBA00038299"/>
    </source>
</evidence>
<feature type="domain" description="5'-3' exoribonuclease 1 D1" evidence="10">
    <location>
        <begin position="770"/>
        <end position="958"/>
    </location>
</feature>
<dbReference type="FunFam" id="3.40.50.12390:FF:000002">
    <property type="entry name" value="5'-3' exoribonuclease 1"/>
    <property type="match status" value="1"/>
</dbReference>
<feature type="domain" description="Xrn1 helical" evidence="8">
    <location>
        <begin position="317"/>
        <end position="721"/>
    </location>
</feature>
<comment type="similarity">
    <text evidence="4 5">Belongs to the 5'-3' exonuclease family.</text>
</comment>
<dbReference type="GO" id="GO:0005634">
    <property type="term" value="C:nucleus"/>
    <property type="evidence" value="ECO:0007669"/>
    <property type="project" value="TreeGrafter"/>
</dbReference>
<dbReference type="Pfam" id="PF17846">
    <property type="entry name" value="XRN_M"/>
    <property type="match status" value="1"/>
</dbReference>
<evidence type="ECO:0000256" key="3">
    <source>
        <dbReference type="ARBA" id="ARBA00022839"/>
    </source>
</evidence>
<dbReference type="Gene3D" id="2.30.30.30">
    <property type="match status" value="1"/>
</dbReference>
<evidence type="ECO:0000259" key="7">
    <source>
        <dbReference type="Pfam" id="PF03159"/>
    </source>
</evidence>
<dbReference type="Pfam" id="PF03159">
    <property type="entry name" value="XRN_N"/>
    <property type="match status" value="1"/>
</dbReference>
<dbReference type="Pfam" id="PF18129">
    <property type="entry name" value="SH3_12"/>
    <property type="match status" value="1"/>
</dbReference>
<evidence type="ECO:0000313" key="13">
    <source>
        <dbReference type="Proteomes" id="UP000736335"/>
    </source>
</evidence>
<dbReference type="InterPro" id="IPR041385">
    <property type="entry name" value="SH3_12"/>
</dbReference>
<comment type="function">
    <text evidence="5">Multifunctional protein that exhibits several independent functions at different levels of the cellular processes. 5'-3' exonuclease component of the nonsense-mediated mRNA decay (NMD) which is a highly conserved mRNA degradation pathway, an RNA surveillance system whose role is to identify and rid cells of mRNA with premature termination codons and thus prevents accumulation of potentially harmful truncated proteins.</text>
</comment>
<dbReference type="InterPro" id="IPR041412">
    <property type="entry name" value="Xrn1_helical"/>
</dbReference>
<feature type="domain" description="5'-3' exoribonuclease 1 SH3-like" evidence="9">
    <location>
        <begin position="1205"/>
        <end position="1271"/>
    </location>
</feature>
<keyword evidence="5" id="KW-0866">Nonsense-mediated mRNA decay</keyword>
<dbReference type="Gene3D" id="2.30.30.750">
    <property type="match status" value="1"/>
</dbReference>
<dbReference type="Gene3D" id="1.25.40.1050">
    <property type="match status" value="1"/>
</dbReference>
<reference evidence="12" key="2">
    <citation type="submission" date="2020-11" db="EMBL/GenBank/DDBJ databases">
        <authorList>
            <consortium name="DOE Joint Genome Institute"/>
            <person name="Kuo A."/>
            <person name="Miyauchi S."/>
            <person name="Kiss E."/>
            <person name="Drula E."/>
            <person name="Kohler A."/>
            <person name="Sanchez-Garcia M."/>
            <person name="Andreopoulos B."/>
            <person name="Barry K.W."/>
            <person name="Bonito G."/>
            <person name="Buee M."/>
            <person name="Carver A."/>
            <person name="Chen C."/>
            <person name="Cichocki N."/>
            <person name="Clum A."/>
            <person name="Culley D."/>
            <person name="Crous P.W."/>
            <person name="Fauchery L."/>
            <person name="Girlanda M."/>
            <person name="Hayes R."/>
            <person name="Keri Z."/>
            <person name="Labutti K."/>
            <person name="Lipzen A."/>
            <person name="Lombard V."/>
            <person name="Magnuson J."/>
            <person name="Maillard F."/>
            <person name="Morin E."/>
            <person name="Murat C."/>
            <person name="Nolan M."/>
            <person name="Ohm R."/>
            <person name="Pangilinan J."/>
            <person name="Pereira M."/>
            <person name="Perotto S."/>
            <person name="Peter M."/>
            <person name="Riley R."/>
            <person name="Sitrit Y."/>
            <person name="Stielow B."/>
            <person name="Szollosi G."/>
            <person name="Zifcakova L."/>
            <person name="Stursova M."/>
            <person name="Spatafora J.W."/>
            <person name="Tedersoo L."/>
            <person name="Vaario L.-M."/>
            <person name="Yamada A."/>
            <person name="Yan M."/>
            <person name="Wang P."/>
            <person name="Xu J."/>
            <person name="Bruns T."/>
            <person name="Baldrian P."/>
            <person name="Vilgalys R."/>
            <person name="Henrissat B."/>
            <person name="Grigoriev I.V."/>
            <person name="Hibbett D."/>
            <person name="Nagy L.G."/>
            <person name="Martin F.M."/>
        </authorList>
    </citation>
    <scope>NUCLEOTIDE SEQUENCE</scope>
    <source>
        <strain evidence="12">UH-Tt-Lm1</strain>
    </source>
</reference>
<evidence type="ECO:0000259" key="9">
    <source>
        <dbReference type="Pfam" id="PF18129"/>
    </source>
</evidence>
<evidence type="ECO:0000256" key="2">
    <source>
        <dbReference type="ARBA" id="ARBA00022801"/>
    </source>
</evidence>
<dbReference type="Proteomes" id="UP000736335">
    <property type="component" value="Unassembled WGS sequence"/>
</dbReference>
<dbReference type="InterPro" id="IPR014722">
    <property type="entry name" value="Rib_uL2_dom2"/>
</dbReference>
<comment type="subcellular location">
    <subcellularLocation>
        <location evidence="5">Cytoplasm</location>
    </subcellularLocation>
</comment>
<evidence type="ECO:0000256" key="1">
    <source>
        <dbReference type="ARBA" id="ARBA00022722"/>
    </source>
</evidence>
<dbReference type="PIRSF" id="PIRSF006743">
    <property type="entry name" value="Exonuclease_Xnr1"/>
    <property type="match status" value="1"/>
</dbReference>
<dbReference type="GO" id="GO:0004534">
    <property type="term" value="F:5'-3' RNA exonuclease activity"/>
    <property type="evidence" value="ECO:0007669"/>
    <property type="project" value="TreeGrafter"/>
</dbReference>
<keyword evidence="13" id="KW-1185">Reference proteome</keyword>
<dbReference type="InterPro" id="IPR041106">
    <property type="entry name" value="XRN1_D2_D3"/>
</dbReference>
<evidence type="ECO:0000256" key="5">
    <source>
        <dbReference type="PIRNR" id="PIRNR006743"/>
    </source>
</evidence>
<dbReference type="EMBL" id="WIUZ02000014">
    <property type="protein sequence ID" value="KAF9781094.1"/>
    <property type="molecule type" value="Genomic_DNA"/>
</dbReference>
<keyword evidence="1 5" id="KW-0540">Nuclease</keyword>
<comment type="caution">
    <text evidence="12">The sequence shown here is derived from an EMBL/GenBank/DDBJ whole genome shotgun (WGS) entry which is preliminary data.</text>
</comment>
<dbReference type="EC" id="3.1.13.-" evidence="5"/>
<dbReference type="InterPro" id="IPR047008">
    <property type="entry name" value="XRN1_SH3_sf"/>
</dbReference>
<keyword evidence="2 5" id="KW-0378">Hydrolase</keyword>
<feature type="region of interest" description="Disordered" evidence="6">
    <location>
        <begin position="1292"/>
        <end position="1355"/>
    </location>
</feature>
<feature type="compositionally biased region" description="Gly residues" evidence="6">
    <location>
        <begin position="1308"/>
        <end position="1325"/>
    </location>
</feature>
<name>A0A9P6H7S1_9AGAM</name>
<evidence type="ECO:0000259" key="8">
    <source>
        <dbReference type="Pfam" id="PF17846"/>
    </source>
</evidence>
<keyword evidence="3 5" id="KW-0269">Exonuclease</keyword>
<evidence type="ECO:0000259" key="11">
    <source>
        <dbReference type="Pfam" id="PF18334"/>
    </source>
</evidence>
<dbReference type="PANTHER" id="PTHR12341:SF7">
    <property type="entry name" value="5'-3' EXORIBONUCLEASE 1"/>
    <property type="match status" value="1"/>
</dbReference>